<dbReference type="EMBL" id="KV878131">
    <property type="protein sequence ID" value="OJJ03941.1"/>
    <property type="molecule type" value="Genomic_DNA"/>
</dbReference>
<keyword evidence="2" id="KW-1185">Reference proteome</keyword>
<gene>
    <name evidence="1" type="ORF">ASPVEDRAFT_195836</name>
</gene>
<evidence type="ECO:0000313" key="2">
    <source>
        <dbReference type="Proteomes" id="UP000184073"/>
    </source>
</evidence>
<dbReference type="Proteomes" id="UP000184073">
    <property type="component" value="Unassembled WGS sequence"/>
</dbReference>
<reference evidence="2" key="1">
    <citation type="journal article" date="2017" name="Genome Biol.">
        <title>Comparative genomics reveals high biological diversity and specific adaptations in the industrially and medically important fungal genus Aspergillus.</title>
        <authorList>
            <person name="de Vries R.P."/>
            <person name="Riley R."/>
            <person name="Wiebenga A."/>
            <person name="Aguilar-Osorio G."/>
            <person name="Amillis S."/>
            <person name="Uchima C.A."/>
            <person name="Anderluh G."/>
            <person name="Asadollahi M."/>
            <person name="Askin M."/>
            <person name="Barry K."/>
            <person name="Battaglia E."/>
            <person name="Bayram O."/>
            <person name="Benocci T."/>
            <person name="Braus-Stromeyer S.A."/>
            <person name="Caldana C."/>
            <person name="Canovas D."/>
            <person name="Cerqueira G.C."/>
            <person name="Chen F."/>
            <person name="Chen W."/>
            <person name="Choi C."/>
            <person name="Clum A."/>
            <person name="Dos Santos R.A."/>
            <person name="Damasio A.R."/>
            <person name="Diallinas G."/>
            <person name="Emri T."/>
            <person name="Fekete E."/>
            <person name="Flipphi M."/>
            <person name="Freyberg S."/>
            <person name="Gallo A."/>
            <person name="Gournas C."/>
            <person name="Habgood R."/>
            <person name="Hainaut M."/>
            <person name="Harispe M.L."/>
            <person name="Henrissat B."/>
            <person name="Hilden K.S."/>
            <person name="Hope R."/>
            <person name="Hossain A."/>
            <person name="Karabika E."/>
            <person name="Karaffa L."/>
            <person name="Karanyi Z."/>
            <person name="Krasevec N."/>
            <person name="Kuo A."/>
            <person name="Kusch H."/>
            <person name="LaButti K."/>
            <person name="Lagendijk E.L."/>
            <person name="Lapidus A."/>
            <person name="Levasseur A."/>
            <person name="Lindquist E."/>
            <person name="Lipzen A."/>
            <person name="Logrieco A.F."/>
            <person name="MacCabe A."/>
            <person name="Maekelae M.R."/>
            <person name="Malavazi I."/>
            <person name="Melin P."/>
            <person name="Meyer V."/>
            <person name="Mielnichuk N."/>
            <person name="Miskei M."/>
            <person name="Molnar A.P."/>
            <person name="Mule G."/>
            <person name="Ngan C.Y."/>
            <person name="Orejas M."/>
            <person name="Orosz E."/>
            <person name="Ouedraogo J.P."/>
            <person name="Overkamp K.M."/>
            <person name="Park H.-S."/>
            <person name="Perrone G."/>
            <person name="Piumi F."/>
            <person name="Punt P.J."/>
            <person name="Ram A.F."/>
            <person name="Ramon A."/>
            <person name="Rauscher S."/>
            <person name="Record E."/>
            <person name="Riano-Pachon D.M."/>
            <person name="Robert V."/>
            <person name="Roehrig J."/>
            <person name="Ruller R."/>
            <person name="Salamov A."/>
            <person name="Salih N.S."/>
            <person name="Samson R.A."/>
            <person name="Sandor E."/>
            <person name="Sanguinetti M."/>
            <person name="Schuetze T."/>
            <person name="Sepcic K."/>
            <person name="Shelest E."/>
            <person name="Sherlock G."/>
            <person name="Sophianopoulou V."/>
            <person name="Squina F.M."/>
            <person name="Sun H."/>
            <person name="Susca A."/>
            <person name="Todd R.B."/>
            <person name="Tsang A."/>
            <person name="Unkles S.E."/>
            <person name="van de Wiele N."/>
            <person name="van Rossen-Uffink D."/>
            <person name="Oliveira J.V."/>
            <person name="Vesth T.C."/>
            <person name="Visser J."/>
            <person name="Yu J.-H."/>
            <person name="Zhou M."/>
            <person name="Andersen M.R."/>
            <person name="Archer D.B."/>
            <person name="Baker S.E."/>
            <person name="Benoit I."/>
            <person name="Brakhage A.A."/>
            <person name="Braus G.H."/>
            <person name="Fischer R."/>
            <person name="Frisvad J.C."/>
            <person name="Goldman G.H."/>
            <person name="Houbraken J."/>
            <person name="Oakley B."/>
            <person name="Pocsi I."/>
            <person name="Scazzocchio C."/>
            <person name="Seiboth B."/>
            <person name="vanKuyk P.A."/>
            <person name="Wortman J."/>
            <person name="Dyer P.S."/>
            <person name="Grigoriev I.V."/>
        </authorList>
    </citation>
    <scope>NUCLEOTIDE SEQUENCE [LARGE SCALE GENOMIC DNA]</scope>
    <source>
        <strain evidence="2">CBS 583.65</strain>
    </source>
</reference>
<dbReference type="RefSeq" id="XP_040669703.1">
    <property type="nucleotide sequence ID" value="XM_040809196.1"/>
</dbReference>
<dbReference type="AlphaFoldDB" id="A0A1L9PR10"/>
<evidence type="ECO:0000313" key="1">
    <source>
        <dbReference type="EMBL" id="OJJ03941.1"/>
    </source>
</evidence>
<dbReference type="GeneID" id="63724707"/>
<accession>A0A1L9PR10</accession>
<organism evidence="1 2">
    <name type="scientific">Aspergillus versicolor CBS 583.65</name>
    <dbReference type="NCBI Taxonomy" id="1036611"/>
    <lineage>
        <taxon>Eukaryota</taxon>
        <taxon>Fungi</taxon>
        <taxon>Dikarya</taxon>
        <taxon>Ascomycota</taxon>
        <taxon>Pezizomycotina</taxon>
        <taxon>Eurotiomycetes</taxon>
        <taxon>Eurotiomycetidae</taxon>
        <taxon>Eurotiales</taxon>
        <taxon>Aspergillaceae</taxon>
        <taxon>Aspergillus</taxon>
        <taxon>Aspergillus subgen. Nidulantes</taxon>
    </lineage>
</organism>
<protein>
    <submittedName>
        <fullName evidence="1">Uncharacterized protein</fullName>
    </submittedName>
</protein>
<name>A0A1L9PR10_ASPVE</name>
<sequence length="348" mass="39402">MHLDHKIPWNLASAHLIIIKCNRQFTPQRTDLFACNKVSESGDLNHFCRVLTATIREFSKTEETKALSSISPDNLISEALRSYPEQYYGLGPHETNSALHNPLSSSHKDLQYWADRAGDQHSGYSSGDGDLSDAVKMLIITVASAYNEDTTTREVAREAVSVLLFLSRHPQVPIHTLANLSWGHGFGVELVADFALEAYLLINLMDGVLSRKRGESNGSFEEVSLLETESFRYFTTKALPDYDYPAQNIPHRAFWNGLGITDNWRYQLTAGGCAGSGEWDTTALDGVKDPLKDADKETRLRLQRYLKLCFTILYIYDMLLREWYGEKEADEKWRDSINSAFESWGCKI</sequence>
<dbReference type="VEuPathDB" id="FungiDB:ASPVEDRAFT_195836"/>
<dbReference type="OrthoDB" id="3204049at2759"/>
<proteinExistence type="predicted"/>